<reference evidence="1" key="1">
    <citation type="submission" date="2020-11" db="EMBL/GenBank/DDBJ databases">
        <title>Bacterial whole genome sequence for Panacibacter sp. DH6.</title>
        <authorList>
            <person name="Le V."/>
            <person name="Ko S."/>
            <person name="Ahn C.-Y."/>
            <person name="Oh H.-M."/>
        </authorList>
    </citation>
    <scope>NUCLEOTIDE SEQUENCE</scope>
    <source>
        <strain evidence="1">DH6</strain>
    </source>
</reference>
<dbReference type="EMBL" id="JADWYR010000002">
    <property type="protein sequence ID" value="MBG9377454.1"/>
    <property type="molecule type" value="Genomic_DNA"/>
</dbReference>
<keyword evidence="2" id="KW-1185">Reference proteome</keyword>
<proteinExistence type="predicted"/>
<organism evidence="1 2">
    <name type="scientific">Panacibacter microcysteis</name>
    <dbReference type="NCBI Taxonomy" id="2793269"/>
    <lineage>
        <taxon>Bacteria</taxon>
        <taxon>Pseudomonadati</taxon>
        <taxon>Bacteroidota</taxon>
        <taxon>Chitinophagia</taxon>
        <taxon>Chitinophagales</taxon>
        <taxon>Chitinophagaceae</taxon>
        <taxon>Panacibacter</taxon>
    </lineage>
</organism>
<accession>A0A931EAR8</accession>
<evidence type="ECO:0000313" key="1">
    <source>
        <dbReference type="EMBL" id="MBG9377454.1"/>
    </source>
</evidence>
<protein>
    <submittedName>
        <fullName evidence="1">Uncharacterized protein</fullName>
    </submittedName>
</protein>
<dbReference type="Proteomes" id="UP000628448">
    <property type="component" value="Unassembled WGS sequence"/>
</dbReference>
<sequence>MKKIYFLIVLSALTATGFGQTTTGKELSEREKKKQERKEKINRLIKEEEEGALVYSKQSAFGFKLNTDGWGVLYEHGKYKTITTTNIWWLEFGERKSPKEERITRIIGDFGLLGNPYIFGKQNNFYYLKLGLGQQKLIGGKGNKNGVAVSAIYGGGLSLGYLKPYFLNVQDVDNVNRDIKYPGSDSATQALFLDPAAINGSSGFTKGFGDGKFVPGAQARFALRFDYGRFNEFLSAIEVGINGEFYTKTMPIMINNPEKRFFFNGYVAIEFGSRK</sequence>
<gene>
    <name evidence="1" type="ORF">I5907_14515</name>
</gene>
<dbReference type="AlphaFoldDB" id="A0A931EAR8"/>
<evidence type="ECO:0000313" key="2">
    <source>
        <dbReference type="Proteomes" id="UP000628448"/>
    </source>
</evidence>
<name>A0A931EAR8_9BACT</name>
<dbReference type="RefSeq" id="WP_196991535.1">
    <property type="nucleotide sequence ID" value="NZ_JADWYR010000002.1"/>
</dbReference>
<comment type="caution">
    <text evidence="1">The sequence shown here is derived from an EMBL/GenBank/DDBJ whole genome shotgun (WGS) entry which is preliminary data.</text>
</comment>